<feature type="transmembrane region" description="Helical" evidence="1">
    <location>
        <begin position="28"/>
        <end position="61"/>
    </location>
</feature>
<accession>A0A9W6JKF9</accession>
<dbReference type="InterPro" id="IPR007401">
    <property type="entry name" value="DUF454"/>
</dbReference>
<sequence>MRRNEGDGTGPTDETGETRPGRFARALWLAAGLAALGLGIVGVILPVMPGTVFLILAAACFARGSPRLERWLLAHPTLGPAVAAWRRDGVIPPRAKLFAFAGMAASIVIVALSDAPPVALAATVALVAAGALYVGTRPSRPKG</sequence>
<feature type="transmembrane region" description="Helical" evidence="1">
    <location>
        <begin position="118"/>
        <end position="136"/>
    </location>
</feature>
<dbReference type="PANTHER" id="PTHR35813:SF1">
    <property type="entry name" value="INNER MEMBRANE PROTEIN YBAN"/>
    <property type="match status" value="1"/>
</dbReference>
<dbReference type="RefSeq" id="WP_271205042.1">
    <property type="nucleotide sequence ID" value="NZ_BSFK01000013.1"/>
</dbReference>
<organism evidence="2 3">
    <name type="scientific">Methylopila jiangsuensis</name>
    <dbReference type="NCBI Taxonomy" id="586230"/>
    <lineage>
        <taxon>Bacteria</taxon>
        <taxon>Pseudomonadati</taxon>
        <taxon>Pseudomonadota</taxon>
        <taxon>Alphaproteobacteria</taxon>
        <taxon>Hyphomicrobiales</taxon>
        <taxon>Methylopilaceae</taxon>
        <taxon>Methylopila</taxon>
    </lineage>
</organism>
<evidence type="ECO:0000313" key="3">
    <source>
        <dbReference type="Proteomes" id="UP001143364"/>
    </source>
</evidence>
<evidence type="ECO:0000313" key="2">
    <source>
        <dbReference type="EMBL" id="GLK77183.1"/>
    </source>
</evidence>
<keyword evidence="1" id="KW-0812">Transmembrane</keyword>
<dbReference type="AlphaFoldDB" id="A0A9W6JKF9"/>
<reference evidence="2" key="1">
    <citation type="journal article" date="2014" name="Int. J. Syst. Evol. Microbiol.">
        <title>Complete genome sequence of Corynebacterium casei LMG S-19264T (=DSM 44701T), isolated from a smear-ripened cheese.</title>
        <authorList>
            <consortium name="US DOE Joint Genome Institute (JGI-PGF)"/>
            <person name="Walter F."/>
            <person name="Albersmeier A."/>
            <person name="Kalinowski J."/>
            <person name="Ruckert C."/>
        </authorList>
    </citation>
    <scope>NUCLEOTIDE SEQUENCE</scope>
    <source>
        <strain evidence="2">VKM B-2555</strain>
    </source>
</reference>
<keyword evidence="1" id="KW-1133">Transmembrane helix</keyword>
<protein>
    <recommendedName>
        <fullName evidence="4">DUF454 domain-containing protein</fullName>
    </recommendedName>
</protein>
<proteinExistence type="predicted"/>
<evidence type="ECO:0008006" key="4">
    <source>
        <dbReference type="Google" id="ProtNLM"/>
    </source>
</evidence>
<name>A0A9W6JKF9_9HYPH</name>
<dbReference type="Pfam" id="PF04304">
    <property type="entry name" value="DUF454"/>
    <property type="match status" value="1"/>
</dbReference>
<dbReference type="GO" id="GO:0005886">
    <property type="term" value="C:plasma membrane"/>
    <property type="evidence" value="ECO:0007669"/>
    <property type="project" value="TreeGrafter"/>
</dbReference>
<keyword evidence="3" id="KW-1185">Reference proteome</keyword>
<reference evidence="2" key="2">
    <citation type="submission" date="2023-01" db="EMBL/GenBank/DDBJ databases">
        <authorList>
            <person name="Sun Q."/>
            <person name="Evtushenko L."/>
        </authorList>
    </citation>
    <scope>NUCLEOTIDE SEQUENCE</scope>
    <source>
        <strain evidence="2">VKM B-2555</strain>
    </source>
</reference>
<gene>
    <name evidence="2" type="ORF">GCM10008171_24370</name>
</gene>
<comment type="caution">
    <text evidence="2">The sequence shown here is derived from an EMBL/GenBank/DDBJ whole genome shotgun (WGS) entry which is preliminary data.</text>
</comment>
<dbReference type="PANTHER" id="PTHR35813">
    <property type="entry name" value="INNER MEMBRANE PROTEIN YBAN"/>
    <property type="match status" value="1"/>
</dbReference>
<keyword evidence="1" id="KW-0472">Membrane</keyword>
<evidence type="ECO:0000256" key="1">
    <source>
        <dbReference type="SAM" id="Phobius"/>
    </source>
</evidence>
<dbReference type="Proteomes" id="UP001143364">
    <property type="component" value="Unassembled WGS sequence"/>
</dbReference>
<dbReference type="EMBL" id="BSFK01000013">
    <property type="protein sequence ID" value="GLK77183.1"/>
    <property type="molecule type" value="Genomic_DNA"/>
</dbReference>